<evidence type="ECO:0000259" key="6">
    <source>
        <dbReference type="Pfam" id="PF16575"/>
    </source>
</evidence>
<dbReference type="GO" id="GO:0005634">
    <property type="term" value="C:nucleus"/>
    <property type="evidence" value="ECO:0007669"/>
    <property type="project" value="TreeGrafter"/>
</dbReference>
<evidence type="ECO:0008006" key="9">
    <source>
        <dbReference type="Google" id="ProtNLM"/>
    </source>
</evidence>
<name>X6NVK2_RETFI</name>
<feature type="domain" description="Clp1 N-terminal" evidence="5">
    <location>
        <begin position="18"/>
        <end position="54"/>
    </location>
</feature>
<dbReference type="Proteomes" id="UP000023152">
    <property type="component" value="Unassembled WGS sequence"/>
</dbReference>
<feature type="region of interest" description="Disordered" evidence="3">
    <location>
        <begin position="200"/>
        <end position="219"/>
    </location>
</feature>
<feature type="compositionally biased region" description="Basic residues" evidence="3">
    <location>
        <begin position="60"/>
        <end position="70"/>
    </location>
</feature>
<dbReference type="InterPro" id="IPR010655">
    <property type="entry name" value="Clp1_C"/>
</dbReference>
<keyword evidence="8" id="KW-1185">Reference proteome</keyword>
<dbReference type="Gene3D" id="2.60.120.1030">
    <property type="entry name" value="Clp1, DNA binding domain"/>
    <property type="match status" value="2"/>
</dbReference>
<dbReference type="InterPro" id="IPR045116">
    <property type="entry name" value="Clp1/Grc3"/>
</dbReference>
<feature type="domain" description="Clp1 P-loop" evidence="6">
    <location>
        <begin position="280"/>
        <end position="486"/>
    </location>
</feature>
<organism evidence="7 8">
    <name type="scientific">Reticulomyxa filosa</name>
    <dbReference type="NCBI Taxonomy" id="46433"/>
    <lineage>
        <taxon>Eukaryota</taxon>
        <taxon>Sar</taxon>
        <taxon>Rhizaria</taxon>
        <taxon>Retaria</taxon>
        <taxon>Foraminifera</taxon>
        <taxon>Monothalamids</taxon>
        <taxon>Reticulomyxidae</taxon>
        <taxon>Reticulomyxa</taxon>
    </lineage>
</organism>
<evidence type="ECO:0000256" key="3">
    <source>
        <dbReference type="SAM" id="MobiDB-lite"/>
    </source>
</evidence>
<dbReference type="PANTHER" id="PTHR12755:SF6">
    <property type="entry name" value="POLYRIBONUCLEOTIDE 5'-HYDROXYL-KINASE CLP1"/>
    <property type="match status" value="1"/>
</dbReference>
<feature type="compositionally biased region" description="Basic and acidic residues" evidence="3">
    <location>
        <begin position="175"/>
        <end position="185"/>
    </location>
</feature>
<evidence type="ECO:0000259" key="5">
    <source>
        <dbReference type="Pfam" id="PF16573"/>
    </source>
</evidence>
<dbReference type="InterPro" id="IPR027417">
    <property type="entry name" value="P-loop_NTPase"/>
</dbReference>
<dbReference type="InterPro" id="IPR032324">
    <property type="entry name" value="Clp1_N"/>
</dbReference>
<dbReference type="Gene3D" id="2.40.30.330">
    <property type="entry name" value="Pre-mRNA cleavage complex subunit Clp1, C-terminal domain"/>
    <property type="match status" value="1"/>
</dbReference>
<dbReference type="Pfam" id="PF16575">
    <property type="entry name" value="CLP1_P"/>
    <property type="match status" value="1"/>
</dbReference>
<gene>
    <name evidence="7" type="ORF">RFI_06782</name>
</gene>
<evidence type="ECO:0000259" key="4">
    <source>
        <dbReference type="Pfam" id="PF06807"/>
    </source>
</evidence>
<sequence length="623" mass="68202">MTDTNNVSMAMKASTVELVHNQELRIGVSSNQVVRIWLIKGTAEIFGVELKQSKPDMSKRKMKQNSKHKGKEGSGEGGGGGGGGTNGTGNEKSGEKEVINVGEEMNLKSAYEFKNCHISIYTCNEEGCKVVISGETQYSYVSNETPMMTYINYNYSLTNMRRCAQMALIDKEMDSNRDSKEHMMIDDDDDDDDDDYVIGGVGGNINSNNSNSNSNNSNNSSIINASSSISITTTTATTTTTTTTTTSIGSDSSNVPSHSAIDAIIEKEANTFGPRVMIVGPANTGKATLARILANYGVRSGFCPILVDLDCSLNLMTIPGAIAAMGMTESTNFEVGLHLNSNTLMSKDIIGGSMIYSNQCKPIVYYYGHLDPSSKSEVYRICVSSLALAVKERLIQCNAYRCGGVIIKCHNSLCSSPSVLGEVIDVFKVNVIIVVDDEYLYNHLKTAHKDRHIAVEKVTKSGGVKQKDETERQALRQRIIRNYFYGCLNDFEPSSISFDAKWARIYQIGKDKTESSLLPMDEKSAVQKFSFLPVRMDASLRGQVLAVLHEDLDQKKSETDTVEMSCVMGFVHVTDVSASQTLYGVGLASQSQVPFEITLLSPTLDSELYKKCFLKGNVVWTDR</sequence>
<dbReference type="GO" id="GO:0051731">
    <property type="term" value="F:polynucleotide 5'-hydroxyl-kinase activity"/>
    <property type="evidence" value="ECO:0007669"/>
    <property type="project" value="InterPro"/>
</dbReference>
<evidence type="ECO:0000256" key="2">
    <source>
        <dbReference type="ARBA" id="ARBA00022840"/>
    </source>
</evidence>
<feature type="region of interest" description="Disordered" evidence="3">
    <location>
        <begin position="175"/>
        <end position="194"/>
    </location>
</feature>
<dbReference type="Gene3D" id="3.40.50.300">
    <property type="entry name" value="P-loop containing nucleotide triphosphate hydrolases"/>
    <property type="match status" value="1"/>
</dbReference>
<feature type="compositionally biased region" description="Low complexity" evidence="3">
    <location>
        <begin position="204"/>
        <end position="219"/>
    </location>
</feature>
<comment type="caution">
    <text evidence="7">The sequence shown here is derived from an EMBL/GenBank/DDBJ whole genome shotgun (WGS) entry which is preliminary data.</text>
</comment>
<keyword evidence="1" id="KW-0547">Nucleotide-binding</keyword>
<evidence type="ECO:0000313" key="7">
    <source>
        <dbReference type="EMBL" id="ETO30340.1"/>
    </source>
</evidence>
<dbReference type="SUPFAM" id="SSF52540">
    <property type="entry name" value="P-loop containing nucleoside triphosphate hydrolases"/>
    <property type="match status" value="1"/>
</dbReference>
<dbReference type="OrthoDB" id="258143at2759"/>
<dbReference type="AlphaFoldDB" id="X6NVK2"/>
<feature type="region of interest" description="Disordered" evidence="3">
    <location>
        <begin position="54"/>
        <end position="93"/>
    </location>
</feature>
<dbReference type="InterPro" id="IPR038238">
    <property type="entry name" value="Clp1_C_sf"/>
</dbReference>
<dbReference type="InterPro" id="IPR038239">
    <property type="entry name" value="Clp1_N_sf"/>
</dbReference>
<dbReference type="PANTHER" id="PTHR12755">
    <property type="entry name" value="CLEAVAGE/POLYADENYLATION FACTOR IA SUBUNIT CLP1P"/>
    <property type="match status" value="1"/>
</dbReference>
<evidence type="ECO:0000313" key="8">
    <source>
        <dbReference type="Proteomes" id="UP000023152"/>
    </source>
</evidence>
<dbReference type="GO" id="GO:0031124">
    <property type="term" value="P:mRNA 3'-end processing"/>
    <property type="evidence" value="ECO:0007669"/>
    <property type="project" value="InterPro"/>
</dbReference>
<feature type="compositionally biased region" description="Low complexity" evidence="3">
    <location>
        <begin position="237"/>
        <end position="254"/>
    </location>
</feature>
<protein>
    <recommendedName>
        <fullName evidence="9">Protein CLP1 homolog</fullName>
    </recommendedName>
</protein>
<dbReference type="GO" id="GO:0006388">
    <property type="term" value="P:tRNA splicing, via endonucleolytic cleavage and ligation"/>
    <property type="evidence" value="ECO:0007669"/>
    <property type="project" value="TreeGrafter"/>
</dbReference>
<feature type="compositionally biased region" description="Gly residues" evidence="3">
    <location>
        <begin position="75"/>
        <end position="87"/>
    </location>
</feature>
<dbReference type="Pfam" id="PF16573">
    <property type="entry name" value="CLP1_N"/>
    <property type="match status" value="2"/>
</dbReference>
<feature type="domain" description="Clp1 N-terminal" evidence="5">
    <location>
        <begin position="101"/>
        <end position="162"/>
    </location>
</feature>
<feature type="region of interest" description="Disordered" evidence="3">
    <location>
        <begin position="237"/>
        <end position="256"/>
    </location>
</feature>
<dbReference type="Pfam" id="PF06807">
    <property type="entry name" value="Clp1"/>
    <property type="match status" value="1"/>
</dbReference>
<accession>X6NVK2</accession>
<keyword evidence="2" id="KW-0067">ATP-binding</keyword>
<dbReference type="InterPro" id="IPR032319">
    <property type="entry name" value="CLP1_P"/>
</dbReference>
<reference evidence="7 8" key="1">
    <citation type="journal article" date="2013" name="Curr. Biol.">
        <title>The Genome of the Foraminiferan Reticulomyxa filosa.</title>
        <authorList>
            <person name="Glockner G."/>
            <person name="Hulsmann N."/>
            <person name="Schleicher M."/>
            <person name="Noegel A.A."/>
            <person name="Eichinger L."/>
            <person name="Gallinger C."/>
            <person name="Pawlowski J."/>
            <person name="Sierra R."/>
            <person name="Euteneuer U."/>
            <person name="Pillet L."/>
            <person name="Moustafa A."/>
            <person name="Platzer M."/>
            <person name="Groth M."/>
            <person name="Szafranski K."/>
            <person name="Schliwa M."/>
        </authorList>
    </citation>
    <scope>NUCLEOTIDE SEQUENCE [LARGE SCALE GENOMIC DNA]</scope>
</reference>
<feature type="domain" description="Clp1 C-terminal" evidence="4">
    <location>
        <begin position="492"/>
        <end position="597"/>
    </location>
</feature>
<proteinExistence type="predicted"/>
<evidence type="ECO:0000256" key="1">
    <source>
        <dbReference type="ARBA" id="ARBA00022741"/>
    </source>
</evidence>
<dbReference type="GO" id="GO:0005524">
    <property type="term" value="F:ATP binding"/>
    <property type="evidence" value="ECO:0007669"/>
    <property type="project" value="UniProtKB-KW"/>
</dbReference>
<dbReference type="EMBL" id="ASPP01005530">
    <property type="protein sequence ID" value="ETO30340.1"/>
    <property type="molecule type" value="Genomic_DNA"/>
</dbReference>